<dbReference type="SUPFAM" id="SSF53850">
    <property type="entry name" value="Periplasmic binding protein-like II"/>
    <property type="match status" value="1"/>
</dbReference>
<feature type="domain" description="HTH lysR-type" evidence="6">
    <location>
        <begin position="2"/>
        <end position="59"/>
    </location>
</feature>
<dbReference type="GO" id="GO:0003700">
    <property type="term" value="F:DNA-binding transcription factor activity"/>
    <property type="evidence" value="ECO:0007669"/>
    <property type="project" value="InterPro"/>
</dbReference>
<keyword evidence="4" id="KW-0804">Transcription</keyword>
<comment type="caution">
    <text evidence="7">The sequence shown here is derived from an EMBL/GenBank/DDBJ whole genome shotgun (WGS) entry which is preliminary data.</text>
</comment>
<dbReference type="PANTHER" id="PTHR30126:SF96">
    <property type="entry name" value="TRANSCRIPTIONAL REGULATORY PROTEIN, LYSR FAMILY"/>
    <property type="match status" value="1"/>
</dbReference>
<evidence type="ECO:0000256" key="1">
    <source>
        <dbReference type="ARBA" id="ARBA00009437"/>
    </source>
</evidence>
<organism evidence="7 8">
    <name type="scientific">Peptoniphilus porci</name>
    <dbReference type="NCBI Taxonomy" id="2652280"/>
    <lineage>
        <taxon>Bacteria</taxon>
        <taxon>Bacillati</taxon>
        <taxon>Bacillota</taxon>
        <taxon>Tissierellia</taxon>
        <taxon>Tissierellales</taxon>
        <taxon>Peptoniphilaceae</taxon>
        <taxon>Peptoniphilus</taxon>
    </lineage>
</organism>
<gene>
    <name evidence="7" type="ORF">BIV18_03985</name>
</gene>
<keyword evidence="5" id="KW-0175">Coiled coil</keyword>
<keyword evidence="2" id="KW-0805">Transcription regulation</keyword>
<dbReference type="CDD" id="cd05466">
    <property type="entry name" value="PBP2_LTTR_substrate"/>
    <property type="match status" value="1"/>
</dbReference>
<dbReference type="InterPro" id="IPR005119">
    <property type="entry name" value="LysR_subst-bd"/>
</dbReference>
<name>A0A1U7LZF6_9FIRM</name>
<protein>
    <recommendedName>
        <fullName evidence="6">HTH lysR-type domain-containing protein</fullName>
    </recommendedName>
</protein>
<proteinExistence type="inferred from homology"/>
<dbReference type="InterPro" id="IPR000847">
    <property type="entry name" value="LysR_HTH_N"/>
</dbReference>
<accession>A0A1U7LZF6</accession>
<dbReference type="InterPro" id="IPR036390">
    <property type="entry name" value="WH_DNA-bd_sf"/>
</dbReference>
<dbReference type="SUPFAM" id="SSF46785">
    <property type="entry name" value="Winged helix' DNA-binding domain"/>
    <property type="match status" value="1"/>
</dbReference>
<evidence type="ECO:0000313" key="8">
    <source>
        <dbReference type="Proteomes" id="UP000187166"/>
    </source>
</evidence>
<dbReference type="AlphaFoldDB" id="A0A1U7LZF6"/>
<evidence type="ECO:0000256" key="3">
    <source>
        <dbReference type="ARBA" id="ARBA00023125"/>
    </source>
</evidence>
<dbReference type="EMBL" id="MJIH01000001">
    <property type="protein sequence ID" value="OLR64738.1"/>
    <property type="molecule type" value="Genomic_DNA"/>
</dbReference>
<dbReference type="PRINTS" id="PR00039">
    <property type="entry name" value="HTHLYSR"/>
</dbReference>
<keyword evidence="3" id="KW-0238">DNA-binding</keyword>
<dbReference type="Proteomes" id="UP000187166">
    <property type="component" value="Unassembled WGS sequence"/>
</dbReference>
<evidence type="ECO:0000259" key="6">
    <source>
        <dbReference type="PROSITE" id="PS50931"/>
    </source>
</evidence>
<comment type="similarity">
    <text evidence="1">Belongs to the LysR transcriptional regulatory family.</text>
</comment>
<reference evidence="7 8" key="1">
    <citation type="journal article" date="2016" name="Appl. Environ. Microbiol.">
        <title>Function and Phylogeny of Bacterial Butyryl Coenzyme A:Acetate Transferases and Their Diversity in the Proximal Colon of Swine.</title>
        <authorList>
            <person name="Trachsel J."/>
            <person name="Bayles D.O."/>
            <person name="Looft T."/>
            <person name="Levine U.Y."/>
            <person name="Allen H.K."/>
        </authorList>
    </citation>
    <scope>NUCLEOTIDE SEQUENCE [LARGE SCALE GENOMIC DNA]</scope>
    <source>
        <strain evidence="7 8">35-6-1</strain>
    </source>
</reference>
<sequence>MLDNKKINILKTIEKYNNISKASEILYTAQPNLSRSLKQIEDELGFKVFERSRSPLYLTKEGKILFEYIEKFEDLEKEMKEKIKESNNLKDSYLRIGALTFMSQYIIPNILPKLTQLYPNLELSLTKYDSTSFEDALIKNEIDLFITNRNINNSKLSSIYSLNDKIYLMIPKAIYYKGKDKLEDYSNETFFLLKPQKNLRKSVEDIFKFTNFYPQKIKLTSSIMDSVSFVRANKGVTFIYGSSIKMINSTSCCEFIEIEGNYATINVIYKDLSFKSIAENLSTIIKNYISNSLVNLI</sequence>
<evidence type="ECO:0000313" key="7">
    <source>
        <dbReference type="EMBL" id="OLR64738.1"/>
    </source>
</evidence>
<evidence type="ECO:0000256" key="4">
    <source>
        <dbReference type="ARBA" id="ARBA00023163"/>
    </source>
</evidence>
<dbReference type="InterPro" id="IPR036388">
    <property type="entry name" value="WH-like_DNA-bd_sf"/>
</dbReference>
<dbReference type="Pfam" id="PF00126">
    <property type="entry name" value="HTH_1"/>
    <property type="match status" value="1"/>
</dbReference>
<dbReference type="PROSITE" id="PS50931">
    <property type="entry name" value="HTH_LYSR"/>
    <property type="match status" value="1"/>
</dbReference>
<evidence type="ECO:0000256" key="2">
    <source>
        <dbReference type="ARBA" id="ARBA00023015"/>
    </source>
</evidence>
<keyword evidence="8" id="KW-1185">Reference proteome</keyword>
<dbReference type="STRING" id="1465756.BIV18_03985"/>
<dbReference type="GO" id="GO:0003677">
    <property type="term" value="F:DNA binding"/>
    <property type="evidence" value="ECO:0007669"/>
    <property type="project" value="UniProtKB-KW"/>
</dbReference>
<feature type="coiled-coil region" evidence="5">
    <location>
        <begin position="65"/>
        <end position="92"/>
    </location>
</feature>
<evidence type="ECO:0000256" key="5">
    <source>
        <dbReference type="SAM" id="Coils"/>
    </source>
</evidence>
<dbReference type="Pfam" id="PF03466">
    <property type="entry name" value="LysR_substrate"/>
    <property type="match status" value="1"/>
</dbReference>
<dbReference type="PANTHER" id="PTHR30126">
    <property type="entry name" value="HTH-TYPE TRANSCRIPTIONAL REGULATOR"/>
    <property type="match status" value="1"/>
</dbReference>
<dbReference type="Gene3D" id="3.40.190.290">
    <property type="match status" value="1"/>
</dbReference>
<dbReference type="Gene3D" id="1.10.10.10">
    <property type="entry name" value="Winged helix-like DNA-binding domain superfamily/Winged helix DNA-binding domain"/>
    <property type="match status" value="1"/>
</dbReference>